<feature type="compositionally biased region" description="Basic and acidic residues" evidence="1">
    <location>
        <begin position="56"/>
        <end position="66"/>
    </location>
</feature>
<organism evidence="2 3">
    <name type="scientific">Pseudogemmobacter humi</name>
    <dbReference type="NCBI Taxonomy" id="2483812"/>
    <lineage>
        <taxon>Bacteria</taxon>
        <taxon>Pseudomonadati</taxon>
        <taxon>Pseudomonadota</taxon>
        <taxon>Alphaproteobacteria</taxon>
        <taxon>Rhodobacterales</taxon>
        <taxon>Paracoccaceae</taxon>
        <taxon>Pseudogemmobacter</taxon>
    </lineage>
</organism>
<proteinExistence type="predicted"/>
<evidence type="ECO:0000313" key="3">
    <source>
        <dbReference type="Proteomes" id="UP000277498"/>
    </source>
</evidence>
<reference evidence="2 3" key="1">
    <citation type="submission" date="2018-11" db="EMBL/GenBank/DDBJ databases">
        <authorList>
            <person name="Criscuolo A."/>
        </authorList>
    </citation>
    <scope>NUCLEOTIDE SEQUENCE [LARGE SCALE GENOMIC DNA]</scope>
    <source>
        <strain evidence="2">ACIP111625</strain>
    </source>
</reference>
<gene>
    <name evidence="2" type="ORF">XINFAN_03264</name>
</gene>
<accession>A0A3P5XSM7</accession>
<feature type="region of interest" description="Disordered" evidence="1">
    <location>
        <begin position="47"/>
        <end position="76"/>
    </location>
</feature>
<dbReference type="AlphaFoldDB" id="A0A3P5XSM7"/>
<sequence>MAPQQELREMARLAQEAMELAATGQKAALSVLLAEMRALAALLPVSETGPESAAEEAERRRLHEAEVEAGFDNMPV</sequence>
<dbReference type="EMBL" id="UXAW01000090">
    <property type="protein sequence ID" value="VDC31997.1"/>
    <property type="molecule type" value="Genomic_DNA"/>
</dbReference>
<evidence type="ECO:0000256" key="1">
    <source>
        <dbReference type="SAM" id="MobiDB-lite"/>
    </source>
</evidence>
<protein>
    <submittedName>
        <fullName evidence="2">Uncharacterized protein</fullName>
    </submittedName>
</protein>
<dbReference type="Proteomes" id="UP000277498">
    <property type="component" value="Unassembled WGS sequence"/>
</dbReference>
<keyword evidence="3" id="KW-1185">Reference proteome</keyword>
<evidence type="ECO:0000313" key="2">
    <source>
        <dbReference type="EMBL" id="VDC31997.1"/>
    </source>
</evidence>
<name>A0A3P5XSM7_9RHOB</name>